<accession>A0ABP3G955</accession>
<dbReference type="EMBL" id="BAAABM010000019">
    <property type="protein sequence ID" value="GAA0338754.1"/>
    <property type="molecule type" value="Genomic_DNA"/>
</dbReference>
<gene>
    <name evidence="6" type="ORF">GCM10010151_30500</name>
</gene>
<evidence type="ECO:0000313" key="7">
    <source>
        <dbReference type="Proteomes" id="UP001501822"/>
    </source>
</evidence>
<evidence type="ECO:0000313" key="6">
    <source>
        <dbReference type="EMBL" id="GAA0338754.1"/>
    </source>
</evidence>
<dbReference type="PANTHER" id="PTHR30055:SF234">
    <property type="entry name" value="HTH-TYPE TRANSCRIPTIONAL REGULATOR BETI"/>
    <property type="match status" value="1"/>
</dbReference>
<dbReference type="Pfam" id="PF00440">
    <property type="entry name" value="TetR_N"/>
    <property type="match status" value="1"/>
</dbReference>
<dbReference type="InterPro" id="IPR001647">
    <property type="entry name" value="HTH_TetR"/>
</dbReference>
<dbReference type="InterPro" id="IPR009057">
    <property type="entry name" value="Homeodomain-like_sf"/>
</dbReference>
<sequence length="197" mass="21652">MPKLWDETIEAHRRTVHDAVLDAAATLVAERGPLAVTMSQIAAAAGIGRATLYKYFPDVQAVLVAWHDREVAGHLHRLAAARDEAEDPGQRLEAVLYAYGLIHHDRARRHRHVPAEPGILVPGDEHVARTQRHIGDLLRDLLTDASQAGQVRDDIAPGELADYCRYSLQAAADLPSEDAVRRLVTLILAGLRPEPRA</sequence>
<keyword evidence="2 4" id="KW-0238">DNA-binding</keyword>
<dbReference type="RefSeq" id="WP_252808165.1">
    <property type="nucleotide sequence ID" value="NZ_BAAABM010000019.1"/>
</dbReference>
<reference evidence="7" key="1">
    <citation type="journal article" date="2019" name="Int. J. Syst. Evol. Microbiol.">
        <title>The Global Catalogue of Microorganisms (GCM) 10K type strain sequencing project: providing services to taxonomists for standard genome sequencing and annotation.</title>
        <authorList>
            <consortium name="The Broad Institute Genomics Platform"/>
            <consortium name="The Broad Institute Genome Sequencing Center for Infectious Disease"/>
            <person name="Wu L."/>
            <person name="Ma J."/>
        </authorList>
    </citation>
    <scope>NUCLEOTIDE SEQUENCE [LARGE SCALE GENOMIC DNA]</scope>
    <source>
        <strain evidence="7">JCM 3146</strain>
    </source>
</reference>
<proteinExistence type="predicted"/>
<comment type="caution">
    <text evidence="6">The sequence shown here is derived from an EMBL/GenBank/DDBJ whole genome shotgun (WGS) entry which is preliminary data.</text>
</comment>
<evidence type="ECO:0000256" key="2">
    <source>
        <dbReference type="ARBA" id="ARBA00023125"/>
    </source>
</evidence>
<keyword evidence="3" id="KW-0804">Transcription</keyword>
<dbReference type="InterPro" id="IPR050109">
    <property type="entry name" value="HTH-type_TetR-like_transc_reg"/>
</dbReference>
<evidence type="ECO:0000256" key="3">
    <source>
        <dbReference type="ARBA" id="ARBA00023163"/>
    </source>
</evidence>
<dbReference type="Pfam" id="PF21597">
    <property type="entry name" value="TetR_C_43"/>
    <property type="match status" value="1"/>
</dbReference>
<name>A0ABP3G955_9ACTN</name>
<dbReference type="PRINTS" id="PR00455">
    <property type="entry name" value="HTHTETR"/>
</dbReference>
<dbReference type="SUPFAM" id="SSF48498">
    <property type="entry name" value="Tetracyclin repressor-like, C-terminal domain"/>
    <property type="match status" value="1"/>
</dbReference>
<dbReference type="PROSITE" id="PS50977">
    <property type="entry name" value="HTH_TETR_2"/>
    <property type="match status" value="1"/>
</dbReference>
<evidence type="ECO:0000256" key="1">
    <source>
        <dbReference type="ARBA" id="ARBA00023015"/>
    </source>
</evidence>
<keyword evidence="7" id="KW-1185">Reference proteome</keyword>
<evidence type="ECO:0000256" key="4">
    <source>
        <dbReference type="PROSITE-ProRule" id="PRU00335"/>
    </source>
</evidence>
<feature type="DNA-binding region" description="H-T-H motif" evidence="4">
    <location>
        <begin position="37"/>
        <end position="56"/>
    </location>
</feature>
<dbReference type="InterPro" id="IPR036271">
    <property type="entry name" value="Tet_transcr_reg_TetR-rel_C_sf"/>
</dbReference>
<dbReference type="PANTHER" id="PTHR30055">
    <property type="entry name" value="HTH-TYPE TRANSCRIPTIONAL REGULATOR RUTR"/>
    <property type="match status" value="1"/>
</dbReference>
<dbReference type="Gene3D" id="1.10.357.10">
    <property type="entry name" value="Tetracycline Repressor, domain 2"/>
    <property type="match status" value="1"/>
</dbReference>
<dbReference type="InterPro" id="IPR049445">
    <property type="entry name" value="TetR_SbtR-like_C"/>
</dbReference>
<dbReference type="SUPFAM" id="SSF46689">
    <property type="entry name" value="Homeodomain-like"/>
    <property type="match status" value="1"/>
</dbReference>
<dbReference type="Proteomes" id="UP001501822">
    <property type="component" value="Unassembled WGS sequence"/>
</dbReference>
<protein>
    <submittedName>
        <fullName evidence="6">TetR/AcrR family transcriptional regulator</fullName>
    </submittedName>
</protein>
<organism evidence="6 7">
    <name type="scientific">Actinoallomurus spadix</name>
    <dbReference type="NCBI Taxonomy" id="79912"/>
    <lineage>
        <taxon>Bacteria</taxon>
        <taxon>Bacillati</taxon>
        <taxon>Actinomycetota</taxon>
        <taxon>Actinomycetes</taxon>
        <taxon>Streptosporangiales</taxon>
        <taxon>Thermomonosporaceae</taxon>
        <taxon>Actinoallomurus</taxon>
    </lineage>
</organism>
<feature type="domain" description="HTH tetR-type" evidence="5">
    <location>
        <begin position="14"/>
        <end position="74"/>
    </location>
</feature>
<evidence type="ECO:0000259" key="5">
    <source>
        <dbReference type="PROSITE" id="PS50977"/>
    </source>
</evidence>
<keyword evidence="1" id="KW-0805">Transcription regulation</keyword>